<dbReference type="InterPro" id="IPR006059">
    <property type="entry name" value="SBP"/>
</dbReference>
<keyword evidence="2" id="KW-0813">Transport</keyword>
<sequence>MRSTRLVKSAVAGTIAATLLLVSACGSSDSTAGSSSSSSSAAPAASSADGSTADTPAASGSEMAPASSSAAPVAGGAELSVLIGSSGQVETDALMSATDAWGKDTGNKVTVAPAQDLGQQLAQGFSSNTPPDLFYVGADQVANYAKADNIAQYADGLSNASDFYPALKDSFTYDGKFYCAPKDMSTLALFINNDLWAKAGLTDADIPKNWDDLAKVAKKLTVNGVAGLALAPERDRIDAFLVQNGAYLTDDAGKITANDPKNVEALTFVKKMMTDGVVKTPAELSAGWAGEAFGKQAAAMTIEGNWLLGAMGKDFPTVKYTVAELPAGPTGTKGTLVFTNCWGISATTKFPEQAKALVEYLTGSDQQMTFAKAFGVIPSVESAKDTYLKEFPKNKPFVDGVGYARGVVNFPGVTAELAEFNAQLQALATGDPQTILDDLQKNLEAAIG</sequence>
<evidence type="ECO:0000256" key="1">
    <source>
        <dbReference type="ARBA" id="ARBA00008520"/>
    </source>
</evidence>
<keyword evidence="3 5" id="KW-0732">Signal</keyword>
<name>A0A3G8ZID6_9ACTN</name>
<dbReference type="PROSITE" id="PS51257">
    <property type="entry name" value="PROKAR_LIPOPROTEIN"/>
    <property type="match status" value="1"/>
</dbReference>
<reference evidence="6 7" key="1">
    <citation type="submission" date="2018-11" db="EMBL/GenBank/DDBJ databases">
        <authorList>
            <person name="Da X."/>
        </authorList>
    </citation>
    <scope>NUCLEOTIDE SEQUENCE [LARGE SCALE GENOMIC DNA]</scope>
    <source>
        <strain evidence="6 7">S14-144</strain>
    </source>
</reference>
<comment type="similarity">
    <text evidence="1">Belongs to the bacterial solute-binding protein 1 family.</text>
</comment>
<dbReference type="OrthoDB" id="366726at2"/>
<dbReference type="Pfam" id="PF01547">
    <property type="entry name" value="SBP_bac_1"/>
    <property type="match status" value="1"/>
</dbReference>
<dbReference type="KEGG" id="nak:EH165_01080"/>
<dbReference type="Proteomes" id="UP000268084">
    <property type="component" value="Chromosome"/>
</dbReference>
<feature type="region of interest" description="Disordered" evidence="4">
    <location>
        <begin position="31"/>
        <end position="70"/>
    </location>
</feature>
<evidence type="ECO:0000313" key="7">
    <source>
        <dbReference type="Proteomes" id="UP000268084"/>
    </source>
</evidence>
<organism evidence="6 7">
    <name type="scientific">Nakamurella antarctica</name>
    <dbReference type="NCBI Taxonomy" id="1902245"/>
    <lineage>
        <taxon>Bacteria</taxon>
        <taxon>Bacillati</taxon>
        <taxon>Actinomycetota</taxon>
        <taxon>Actinomycetes</taxon>
        <taxon>Nakamurellales</taxon>
        <taxon>Nakamurellaceae</taxon>
        <taxon>Nakamurella</taxon>
    </lineage>
</organism>
<evidence type="ECO:0000256" key="2">
    <source>
        <dbReference type="ARBA" id="ARBA00022448"/>
    </source>
</evidence>
<reference evidence="6 7" key="2">
    <citation type="submission" date="2018-12" db="EMBL/GenBank/DDBJ databases">
        <title>Nakamurella antarcticus sp. nov., isolated from Antarctica South Shetland Islands soil.</title>
        <authorList>
            <person name="Peng F."/>
        </authorList>
    </citation>
    <scope>NUCLEOTIDE SEQUENCE [LARGE SCALE GENOMIC DNA]</scope>
    <source>
        <strain evidence="6 7">S14-144</strain>
    </source>
</reference>
<dbReference type="GO" id="GO:1901982">
    <property type="term" value="F:maltose binding"/>
    <property type="evidence" value="ECO:0007669"/>
    <property type="project" value="TreeGrafter"/>
</dbReference>
<feature type="signal peptide" evidence="5">
    <location>
        <begin position="1"/>
        <end position="24"/>
    </location>
</feature>
<proteinExistence type="inferred from homology"/>
<dbReference type="EMBL" id="CP034170">
    <property type="protein sequence ID" value="AZI56970.1"/>
    <property type="molecule type" value="Genomic_DNA"/>
</dbReference>
<keyword evidence="7" id="KW-1185">Reference proteome</keyword>
<protein>
    <submittedName>
        <fullName evidence="6">Extracellular solute-binding protein</fullName>
    </submittedName>
</protein>
<feature type="chain" id="PRO_5038553754" evidence="5">
    <location>
        <begin position="25"/>
        <end position="448"/>
    </location>
</feature>
<evidence type="ECO:0000313" key="6">
    <source>
        <dbReference type="EMBL" id="AZI56970.1"/>
    </source>
</evidence>
<dbReference type="PANTHER" id="PTHR30061">
    <property type="entry name" value="MALTOSE-BINDING PERIPLASMIC PROTEIN"/>
    <property type="match status" value="1"/>
</dbReference>
<accession>A0A3G8ZID6</accession>
<dbReference type="GO" id="GO:0015768">
    <property type="term" value="P:maltose transport"/>
    <property type="evidence" value="ECO:0007669"/>
    <property type="project" value="TreeGrafter"/>
</dbReference>
<dbReference type="GO" id="GO:0042956">
    <property type="term" value="P:maltodextrin transmembrane transport"/>
    <property type="evidence" value="ECO:0007669"/>
    <property type="project" value="TreeGrafter"/>
</dbReference>
<dbReference type="AlphaFoldDB" id="A0A3G8ZID6"/>
<evidence type="ECO:0000256" key="5">
    <source>
        <dbReference type="SAM" id="SignalP"/>
    </source>
</evidence>
<dbReference type="PANTHER" id="PTHR30061:SF50">
    <property type="entry name" value="MALTOSE_MALTODEXTRIN-BINDING PERIPLASMIC PROTEIN"/>
    <property type="match status" value="1"/>
</dbReference>
<evidence type="ECO:0000256" key="4">
    <source>
        <dbReference type="SAM" id="MobiDB-lite"/>
    </source>
</evidence>
<dbReference type="RefSeq" id="WP_124797655.1">
    <property type="nucleotide sequence ID" value="NZ_CP034170.1"/>
</dbReference>
<gene>
    <name evidence="6" type="ORF">EH165_01080</name>
</gene>
<dbReference type="GO" id="GO:0055052">
    <property type="term" value="C:ATP-binding cassette (ABC) transporter complex, substrate-binding subunit-containing"/>
    <property type="evidence" value="ECO:0007669"/>
    <property type="project" value="TreeGrafter"/>
</dbReference>
<dbReference type="Gene3D" id="3.40.190.10">
    <property type="entry name" value="Periplasmic binding protein-like II"/>
    <property type="match status" value="1"/>
</dbReference>
<dbReference type="SUPFAM" id="SSF53850">
    <property type="entry name" value="Periplasmic binding protein-like II"/>
    <property type="match status" value="1"/>
</dbReference>
<evidence type="ECO:0000256" key="3">
    <source>
        <dbReference type="ARBA" id="ARBA00022729"/>
    </source>
</evidence>